<dbReference type="InterPro" id="IPR036901">
    <property type="entry name" value="Asp/Orn_carbamoylTrfase_sf"/>
</dbReference>
<feature type="binding site" evidence="7">
    <location>
        <position position="222"/>
    </location>
    <ligand>
        <name>L-aspartate</name>
        <dbReference type="ChEBI" id="CHEBI:29991"/>
    </ligand>
</feature>
<keyword evidence="12" id="KW-1185">Reference proteome</keyword>
<dbReference type="AlphaFoldDB" id="A0A8S0W9S8"/>
<dbReference type="GO" id="GO:0044205">
    <property type="term" value="P:'de novo' UMP biosynthetic process"/>
    <property type="evidence" value="ECO:0007669"/>
    <property type="project" value="UniProtKB-UniRule"/>
</dbReference>
<dbReference type="Proteomes" id="UP001071230">
    <property type="component" value="Unassembled WGS sequence"/>
</dbReference>
<dbReference type="EMBL" id="CDGJ01000003">
    <property type="protein sequence ID" value="CEJ05730.1"/>
    <property type="molecule type" value="Genomic_DNA"/>
</dbReference>
<comment type="function">
    <text evidence="5 7">Catalyzes the condensation of carbamoyl phosphate and aspartate to form carbamoyl aspartate and inorganic phosphate, the committed step in the de novo pyrimidine nucleotide biosynthesis pathway.</text>
</comment>
<evidence type="ECO:0000256" key="1">
    <source>
        <dbReference type="ARBA" id="ARBA00004852"/>
    </source>
</evidence>
<proteinExistence type="inferred from homology"/>
<dbReference type="InterPro" id="IPR006132">
    <property type="entry name" value="Asp/Orn_carbamoyltranf_P-bd"/>
</dbReference>
<dbReference type="Proteomes" id="UP000836597">
    <property type="component" value="Chromosome"/>
</dbReference>
<dbReference type="HAMAP" id="MF_00001">
    <property type="entry name" value="Asp_carb_tr"/>
    <property type="match status" value="1"/>
</dbReference>
<evidence type="ECO:0000256" key="7">
    <source>
        <dbReference type="HAMAP-Rule" id="MF_00001"/>
    </source>
</evidence>
<sequence length="310" mass="33517">MRMFKDLLGLEGLSPDEIRHILQTAKPMKEVLLRPVKKLPTLRGKAVYTLFYEASTRTKTSFEMAAKVLGADAVNIGVSQSSVNKGESLLDTAKTLQAMQTDLIIIRHAASGAAGFLARHLEAGVINAGDGQHEHPTQALLDLFTMQEKLGDLRGKKVIIVGDVLHSRVARSNVWGLTKLGAEVVLAGPPTLLPPELSVLGVKLSYDLDRELPGADVVMALRLQLERQQAGLFPSLREYSRSYGLDRARLRATGKETLILHPGPMNRGVEIASDLADGPQGMVEEQVTNGVAVRMAVIYLLMGGTTNVVA</sequence>
<dbReference type="PANTHER" id="PTHR45753:SF6">
    <property type="entry name" value="ASPARTATE CARBAMOYLTRANSFERASE"/>
    <property type="match status" value="1"/>
</dbReference>
<accession>A0A8S0W9S8</accession>
<dbReference type="Pfam" id="PF00185">
    <property type="entry name" value="OTCace"/>
    <property type="match status" value="1"/>
</dbReference>
<evidence type="ECO:0000313" key="11">
    <source>
        <dbReference type="EMBL" id="CEJ05730.1"/>
    </source>
</evidence>
<evidence type="ECO:0000259" key="9">
    <source>
        <dbReference type="Pfam" id="PF02729"/>
    </source>
</evidence>
<dbReference type="SUPFAM" id="SSF53671">
    <property type="entry name" value="Aspartate/ornithine carbamoyltransferase"/>
    <property type="match status" value="1"/>
</dbReference>
<protein>
    <recommendedName>
        <fullName evidence="7">Aspartate carbamoyltransferase</fullName>
        <ecNumber evidence="7">2.1.3.2</ecNumber>
    </recommendedName>
    <alternativeName>
        <fullName evidence="7">Aspartate transcarbamylase</fullName>
        <shortName evidence="7">ATCase</shortName>
    </alternativeName>
</protein>
<reference evidence="11" key="1">
    <citation type="submission" date="2014-11" db="EMBL/GenBank/DDBJ databases">
        <authorList>
            <person name="Hornung B.V."/>
        </authorList>
    </citation>
    <scope>NUCLEOTIDE SEQUENCE</scope>
    <source>
        <strain evidence="11">INE</strain>
    </source>
</reference>
<comment type="subunit">
    <text evidence="7">Heterododecamer (2C3:3R2) of six catalytic PyrB chains organized as two trimers (C3), and six regulatory PyrI chains organized as three dimers (R2).</text>
</comment>
<dbReference type="PROSITE" id="PS00097">
    <property type="entry name" value="CARBAMOYLTRANSFERASE"/>
    <property type="match status" value="1"/>
</dbReference>
<feature type="domain" description="Aspartate/ornithine carbamoyltransferase carbamoyl-P binding" evidence="9">
    <location>
        <begin position="5"/>
        <end position="148"/>
    </location>
</feature>
<dbReference type="Pfam" id="PF02729">
    <property type="entry name" value="OTCace_N"/>
    <property type="match status" value="1"/>
</dbReference>
<dbReference type="EC" id="2.1.3.2" evidence="7"/>
<dbReference type="InterPro" id="IPR006131">
    <property type="entry name" value="Asp_carbamoyltransf_Asp/Orn-bd"/>
</dbReference>
<name>A0A8S0W9S8_9FIRM</name>
<feature type="binding site" evidence="7">
    <location>
        <position position="85"/>
    </location>
    <ligand>
        <name>L-aspartate</name>
        <dbReference type="ChEBI" id="CHEBI:29991"/>
    </ligand>
</feature>
<evidence type="ECO:0000256" key="4">
    <source>
        <dbReference type="ARBA" id="ARBA00022975"/>
    </source>
</evidence>
<dbReference type="GO" id="GO:0016597">
    <property type="term" value="F:amino acid binding"/>
    <property type="evidence" value="ECO:0007669"/>
    <property type="project" value="InterPro"/>
</dbReference>
<feature type="domain" description="Aspartate/ornithine carbamoyltransferase Asp/Orn-binding" evidence="8">
    <location>
        <begin position="155"/>
        <end position="300"/>
    </location>
</feature>
<comment type="similarity">
    <text evidence="2 7">Belongs to the aspartate/ornithine carbamoyltransferase superfamily. ATCase family.</text>
</comment>
<feature type="binding site" evidence="7">
    <location>
        <position position="168"/>
    </location>
    <ligand>
        <name>L-aspartate</name>
        <dbReference type="ChEBI" id="CHEBI:29991"/>
    </ligand>
</feature>
<keyword evidence="3 7" id="KW-0808">Transferase</keyword>
<feature type="binding site" evidence="7">
    <location>
        <position position="58"/>
    </location>
    <ligand>
        <name>carbamoyl phosphate</name>
        <dbReference type="ChEBI" id="CHEBI:58228"/>
    </ligand>
</feature>
<organism evidence="10">
    <name type="scientific">Acididesulfobacillus acetoxydans</name>
    <dbReference type="NCBI Taxonomy" id="1561005"/>
    <lineage>
        <taxon>Bacteria</taxon>
        <taxon>Bacillati</taxon>
        <taxon>Bacillota</taxon>
        <taxon>Clostridia</taxon>
        <taxon>Eubacteriales</taxon>
        <taxon>Peptococcaceae</taxon>
        <taxon>Acididesulfobacillus</taxon>
    </lineage>
</organism>
<dbReference type="KEGG" id="aacx:DEACI_3672"/>
<feature type="binding site" evidence="7">
    <location>
        <position position="264"/>
    </location>
    <ligand>
        <name>carbamoyl phosphate</name>
        <dbReference type="ChEBI" id="CHEBI:58228"/>
    </ligand>
</feature>
<feature type="binding site" evidence="7">
    <location>
        <position position="135"/>
    </location>
    <ligand>
        <name>carbamoyl phosphate</name>
        <dbReference type="ChEBI" id="CHEBI:58228"/>
    </ligand>
</feature>
<gene>
    <name evidence="7" type="primary">pyrB</name>
    <name evidence="11" type="ORF">DEACI_0149</name>
    <name evidence="10" type="ORF">DEACI_3672</name>
</gene>
<evidence type="ECO:0000259" key="8">
    <source>
        <dbReference type="Pfam" id="PF00185"/>
    </source>
</evidence>
<reference evidence="10" key="2">
    <citation type="submission" date="2020-01" db="EMBL/GenBank/DDBJ databases">
        <authorList>
            <person name="Hornung B."/>
        </authorList>
    </citation>
    <scope>NUCLEOTIDE SEQUENCE</scope>
    <source>
        <strain evidence="10">PacBioINE</strain>
    </source>
</reference>
<comment type="pathway">
    <text evidence="1 7">Pyrimidine metabolism; UMP biosynthesis via de novo pathway; (S)-dihydroorotate from bicarbonate: step 2/3.</text>
</comment>
<dbReference type="Gene3D" id="3.40.50.1370">
    <property type="entry name" value="Aspartate/ornithine carbamoyltransferase"/>
    <property type="match status" value="2"/>
</dbReference>
<dbReference type="NCBIfam" id="TIGR00670">
    <property type="entry name" value="asp_carb_tr"/>
    <property type="match status" value="1"/>
</dbReference>
<dbReference type="PRINTS" id="PR00100">
    <property type="entry name" value="AOTCASE"/>
</dbReference>
<dbReference type="InterPro" id="IPR006130">
    <property type="entry name" value="Asp/Orn_carbamoylTrfase"/>
</dbReference>
<feature type="binding site" evidence="7">
    <location>
        <position position="263"/>
    </location>
    <ligand>
        <name>carbamoyl phosphate</name>
        <dbReference type="ChEBI" id="CHEBI:58228"/>
    </ligand>
</feature>
<dbReference type="PRINTS" id="PR00101">
    <property type="entry name" value="ATCASE"/>
</dbReference>
<evidence type="ECO:0000313" key="12">
    <source>
        <dbReference type="Proteomes" id="UP001071230"/>
    </source>
</evidence>
<dbReference type="FunFam" id="3.40.50.1370:FF:000007">
    <property type="entry name" value="Aspartate carbamoyltransferase"/>
    <property type="match status" value="1"/>
</dbReference>
<dbReference type="InterPro" id="IPR002082">
    <property type="entry name" value="Asp_carbamoyltransf"/>
</dbReference>
<feature type="binding site" evidence="7">
    <location>
        <position position="138"/>
    </location>
    <ligand>
        <name>carbamoyl phosphate</name>
        <dbReference type="ChEBI" id="CHEBI:58228"/>
    </ligand>
</feature>
<dbReference type="GO" id="GO:0005829">
    <property type="term" value="C:cytosol"/>
    <property type="evidence" value="ECO:0007669"/>
    <property type="project" value="TreeGrafter"/>
</dbReference>
<comment type="catalytic activity">
    <reaction evidence="6 7">
        <text>carbamoyl phosphate + L-aspartate = N-carbamoyl-L-aspartate + phosphate + H(+)</text>
        <dbReference type="Rhea" id="RHEA:20013"/>
        <dbReference type="ChEBI" id="CHEBI:15378"/>
        <dbReference type="ChEBI" id="CHEBI:29991"/>
        <dbReference type="ChEBI" id="CHEBI:32814"/>
        <dbReference type="ChEBI" id="CHEBI:43474"/>
        <dbReference type="ChEBI" id="CHEBI:58228"/>
        <dbReference type="EC" id="2.1.3.2"/>
    </reaction>
</comment>
<evidence type="ECO:0000256" key="3">
    <source>
        <dbReference type="ARBA" id="ARBA00022679"/>
    </source>
</evidence>
<evidence type="ECO:0000256" key="6">
    <source>
        <dbReference type="ARBA" id="ARBA00048859"/>
    </source>
</evidence>
<evidence type="ECO:0000313" key="10">
    <source>
        <dbReference type="EMBL" id="CAA7602849.1"/>
    </source>
</evidence>
<dbReference type="GO" id="GO:0006207">
    <property type="term" value="P:'de novo' pyrimidine nucleobase biosynthetic process"/>
    <property type="evidence" value="ECO:0007669"/>
    <property type="project" value="InterPro"/>
</dbReference>
<dbReference type="EMBL" id="LR746496">
    <property type="protein sequence ID" value="CAA7602849.1"/>
    <property type="molecule type" value="Genomic_DNA"/>
</dbReference>
<dbReference type="RefSeq" id="WP_240986157.1">
    <property type="nucleotide sequence ID" value="NZ_CDGJ01000003.1"/>
</dbReference>
<dbReference type="GO" id="GO:0004070">
    <property type="term" value="F:aspartate carbamoyltransferase activity"/>
    <property type="evidence" value="ECO:0007669"/>
    <property type="project" value="UniProtKB-UniRule"/>
</dbReference>
<evidence type="ECO:0000256" key="5">
    <source>
        <dbReference type="ARBA" id="ARBA00043884"/>
    </source>
</evidence>
<dbReference type="PANTHER" id="PTHR45753">
    <property type="entry name" value="ORNITHINE CARBAMOYLTRANSFERASE, MITOCHONDRIAL"/>
    <property type="match status" value="1"/>
</dbReference>
<dbReference type="GO" id="GO:0006520">
    <property type="term" value="P:amino acid metabolic process"/>
    <property type="evidence" value="ECO:0007669"/>
    <property type="project" value="InterPro"/>
</dbReference>
<keyword evidence="4 7" id="KW-0665">Pyrimidine biosynthesis</keyword>
<feature type="binding site" evidence="7">
    <location>
        <position position="107"/>
    </location>
    <ligand>
        <name>carbamoyl phosphate</name>
        <dbReference type="ChEBI" id="CHEBI:58228"/>
    </ligand>
</feature>
<feature type="binding site" evidence="7">
    <location>
        <position position="57"/>
    </location>
    <ligand>
        <name>carbamoyl phosphate</name>
        <dbReference type="ChEBI" id="CHEBI:58228"/>
    </ligand>
</feature>
<dbReference type="NCBIfam" id="NF002032">
    <property type="entry name" value="PRK00856.1"/>
    <property type="match status" value="1"/>
</dbReference>
<evidence type="ECO:0000256" key="2">
    <source>
        <dbReference type="ARBA" id="ARBA00008896"/>
    </source>
</evidence>